<sequence length="39" mass="4487">MRLWRLTAVMRLRNVMSRLVLALKEVEGGIIVGLLYDSN</sequence>
<name>Q8TYD2_METKA</name>
<dbReference type="KEGG" id="mka:MK0369"/>
<keyword evidence="2" id="KW-1185">Reference proteome</keyword>
<dbReference type="HOGENOM" id="CLU_3302716_0_0_2"/>
<protein>
    <submittedName>
        <fullName evidence="1">Uncharacterized protein</fullName>
    </submittedName>
</protein>
<dbReference type="EnsemblBacteria" id="AAM01584">
    <property type="protein sequence ID" value="AAM01584"/>
    <property type="gene ID" value="MK0369"/>
</dbReference>
<dbReference type="PaxDb" id="190192-MK0369"/>
<proteinExistence type="predicted"/>
<accession>Q8TYD2</accession>
<dbReference type="InParanoid" id="Q8TYD2"/>
<dbReference type="EMBL" id="AE009439">
    <property type="protein sequence ID" value="AAM01584.1"/>
    <property type="molecule type" value="Genomic_DNA"/>
</dbReference>
<organism evidence="1 2">
    <name type="scientific">Methanopyrus kandleri (strain AV19 / DSM 6324 / JCM 9639 / NBRC 100938)</name>
    <dbReference type="NCBI Taxonomy" id="190192"/>
    <lineage>
        <taxon>Archaea</taxon>
        <taxon>Methanobacteriati</taxon>
        <taxon>Methanobacteriota</taxon>
        <taxon>Methanomada group</taxon>
        <taxon>Methanopyri</taxon>
        <taxon>Methanopyrales</taxon>
        <taxon>Methanopyraceae</taxon>
        <taxon>Methanopyrus</taxon>
    </lineage>
</organism>
<evidence type="ECO:0000313" key="2">
    <source>
        <dbReference type="Proteomes" id="UP000001826"/>
    </source>
</evidence>
<gene>
    <name evidence="1" type="ordered locus">MK0369</name>
</gene>
<reference evidence="1 2" key="1">
    <citation type="journal article" date="2002" name="Proc. Natl. Acad. Sci. U.S.A.">
        <title>The complete genome of hyperthermophile Methanopyrus kandleri AV19 and monophyly of archaeal methanogens.</title>
        <authorList>
            <person name="Slesarev A.I."/>
            <person name="Mezhevaya K.V."/>
            <person name="Makarova K.S."/>
            <person name="Polushin N.N."/>
            <person name="Shcherbinina O.V."/>
            <person name="Shakhova V.V."/>
            <person name="Belova G.I."/>
            <person name="Aravind L."/>
            <person name="Natale D.A."/>
            <person name="Rogozin I.B."/>
            <person name="Tatusov R.L."/>
            <person name="Wolf Y.I."/>
            <person name="Stetter K.O."/>
            <person name="Malykh A.G."/>
            <person name="Koonin E.V."/>
            <person name="Kozyavkin S.A."/>
        </authorList>
    </citation>
    <scope>NUCLEOTIDE SEQUENCE [LARGE SCALE GENOMIC DNA]</scope>
    <source>
        <strain evidence="2">AV19 / DSM 6324 / JCM 9639 / NBRC 100938</strain>
    </source>
</reference>
<dbReference type="AlphaFoldDB" id="Q8TYD2"/>
<dbReference type="Proteomes" id="UP000001826">
    <property type="component" value="Chromosome"/>
</dbReference>
<evidence type="ECO:0000313" key="1">
    <source>
        <dbReference type="EMBL" id="AAM01584.1"/>
    </source>
</evidence>